<protein>
    <recommendedName>
        <fullName evidence="1">D-inositol 3-phosphate glycosyltransferase</fullName>
    </recommendedName>
</protein>
<evidence type="ECO:0000313" key="3">
    <source>
        <dbReference type="EMBL" id="WTQ78902.1"/>
    </source>
</evidence>
<sequence>MIRTLFVSDILPRRPAGGAVRRMAVVTAALAELGPVDALFLAPPGTAPPPRETTRFARTGVAGVPPYKGVRALLEITARGPSAAYAAHQRRTLAPGLPDWSTGTRYDLVWFNRERTWLPLRGRFTGRTVVDVDDFEDVLIRRWTRLGQGVWGVPLTPWQRVQARRSIAWWRRVHRRVARQADVVVAACAADAARLGRGDRTAVVPNTYPAPPAHPPVPPRPDGGATILFQGSFDWAPNTDAARWLTADILPLVRERIPHARVVLAGASTPEVAALAGPHVEVTGAVPDMTPHLRGADLVMVPLRVGSGTRIKILEAFAHGVPVVSTTIGAEGLDVVAGEHLAIADTAEGLARHCADLLTDRAARTATVTAAARLHTVRYQPGHAAARVRQAALRATGGPAGVPPQRPGAARPEERLWPTHEEPRRPFGV</sequence>
<feature type="region of interest" description="Disordered" evidence="2">
    <location>
        <begin position="396"/>
        <end position="429"/>
    </location>
</feature>
<accession>A0ABZ1KE11</accession>
<evidence type="ECO:0000256" key="1">
    <source>
        <dbReference type="ARBA" id="ARBA00021292"/>
    </source>
</evidence>
<gene>
    <name evidence="3" type="ORF">OG350_00675</name>
</gene>
<dbReference type="RefSeq" id="WP_405444539.1">
    <property type="nucleotide sequence ID" value="NZ_CP108164.1"/>
</dbReference>
<evidence type="ECO:0000313" key="4">
    <source>
        <dbReference type="Proteomes" id="UP001622557"/>
    </source>
</evidence>
<dbReference type="PANTHER" id="PTHR12526:SF600">
    <property type="entry name" value="GLYCOSYL TRANSFERASE GROUP 1"/>
    <property type="match status" value="1"/>
</dbReference>
<feature type="compositionally biased region" description="Basic and acidic residues" evidence="2">
    <location>
        <begin position="411"/>
        <end position="429"/>
    </location>
</feature>
<dbReference type="Gene3D" id="3.40.50.2000">
    <property type="entry name" value="Glycogen Phosphorylase B"/>
    <property type="match status" value="2"/>
</dbReference>
<evidence type="ECO:0000256" key="2">
    <source>
        <dbReference type="SAM" id="MobiDB-lite"/>
    </source>
</evidence>
<dbReference type="Proteomes" id="UP001622557">
    <property type="component" value="Chromosome"/>
</dbReference>
<dbReference type="SUPFAM" id="SSF53756">
    <property type="entry name" value="UDP-Glycosyltransferase/glycogen phosphorylase"/>
    <property type="match status" value="1"/>
</dbReference>
<dbReference type="PANTHER" id="PTHR12526">
    <property type="entry name" value="GLYCOSYLTRANSFERASE"/>
    <property type="match status" value="1"/>
</dbReference>
<reference evidence="3 4" key="1">
    <citation type="submission" date="2022-10" db="EMBL/GenBank/DDBJ databases">
        <title>The complete genomes of actinobacterial strains from the NBC collection.</title>
        <authorList>
            <person name="Joergensen T.S."/>
            <person name="Alvarez Arevalo M."/>
            <person name="Sterndorff E.B."/>
            <person name="Faurdal D."/>
            <person name="Vuksanovic O."/>
            <person name="Mourched A.-S."/>
            <person name="Charusanti P."/>
            <person name="Shaw S."/>
            <person name="Blin K."/>
            <person name="Weber T."/>
        </authorList>
    </citation>
    <scope>NUCLEOTIDE SEQUENCE [LARGE SCALE GENOMIC DNA]</scope>
    <source>
        <strain evidence="3 4">NBC_00156</strain>
    </source>
</reference>
<dbReference type="Pfam" id="PF13692">
    <property type="entry name" value="Glyco_trans_1_4"/>
    <property type="match status" value="1"/>
</dbReference>
<organism evidence="3 4">
    <name type="scientific">Streptomyces achromogenes</name>
    <dbReference type="NCBI Taxonomy" id="67255"/>
    <lineage>
        <taxon>Bacteria</taxon>
        <taxon>Bacillati</taxon>
        <taxon>Actinomycetota</taxon>
        <taxon>Actinomycetes</taxon>
        <taxon>Kitasatosporales</taxon>
        <taxon>Streptomycetaceae</taxon>
        <taxon>Streptomyces</taxon>
    </lineage>
</organism>
<name>A0ABZ1KE11_STRAH</name>
<proteinExistence type="predicted"/>
<dbReference type="GeneID" id="97278892"/>
<keyword evidence="4" id="KW-1185">Reference proteome</keyword>
<dbReference type="EMBL" id="CP108164">
    <property type="protein sequence ID" value="WTQ78902.1"/>
    <property type="molecule type" value="Genomic_DNA"/>
</dbReference>